<comment type="similarity">
    <text evidence="1">Belongs to the nitroreductase family.</text>
</comment>
<dbReference type="Gene3D" id="3.40.109.10">
    <property type="entry name" value="NADH Oxidase"/>
    <property type="match status" value="1"/>
</dbReference>
<evidence type="ECO:0000259" key="4">
    <source>
        <dbReference type="Pfam" id="PF00881"/>
    </source>
</evidence>
<organism evidence="5 6">
    <name type="scientific">Paracoccus onchidii</name>
    <dbReference type="NCBI Taxonomy" id="3017813"/>
    <lineage>
        <taxon>Bacteria</taxon>
        <taxon>Pseudomonadati</taxon>
        <taxon>Pseudomonadota</taxon>
        <taxon>Alphaproteobacteria</taxon>
        <taxon>Rhodobacterales</taxon>
        <taxon>Paracoccaceae</taxon>
        <taxon>Paracoccus</taxon>
    </lineage>
</organism>
<dbReference type="EMBL" id="JAQBIE010000002">
    <property type="protein sequence ID" value="MDB6176316.1"/>
    <property type="molecule type" value="Genomic_DNA"/>
</dbReference>
<keyword evidence="2" id="KW-0521">NADP</keyword>
<evidence type="ECO:0000256" key="2">
    <source>
        <dbReference type="ARBA" id="ARBA00022857"/>
    </source>
</evidence>
<dbReference type="EC" id="1.5.1.34" evidence="5"/>
<feature type="domain" description="Nitroreductase" evidence="4">
    <location>
        <begin position="11"/>
        <end position="197"/>
    </location>
</feature>
<protein>
    <submittedName>
        <fullName evidence="5">Oxygen-insensitive NAD(P)H nitroreductase</fullName>
        <ecNumber evidence="5">1.5.1.34</ecNumber>
    </submittedName>
</protein>
<dbReference type="InterPro" id="IPR033878">
    <property type="entry name" value="NfsB-like"/>
</dbReference>
<gene>
    <name evidence="5" type="primary">nfsB</name>
    <name evidence="5" type="ORF">PAF17_02205</name>
</gene>
<dbReference type="InterPro" id="IPR000415">
    <property type="entry name" value="Nitroreductase-like"/>
</dbReference>
<comment type="caution">
    <text evidence="5">The sequence shown here is derived from an EMBL/GenBank/DDBJ whole genome shotgun (WGS) entry which is preliminary data.</text>
</comment>
<dbReference type="RefSeq" id="WP_271887451.1">
    <property type="nucleotide sequence ID" value="NZ_JAQBIE010000002.1"/>
</dbReference>
<evidence type="ECO:0000256" key="1">
    <source>
        <dbReference type="ARBA" id="ARBA00007118"/>
    </source>
</evidence>
<evidence type="ECO:0000313" key="6">
    <source>
        <dbReference type="Proteomes" id="UP001165641"/>
    </source>
</evidence>
<name>A0ABT4ZAC8_9RHOB</name>
<dbReference type="Proteomes" id="UP001165641">
    <property type="component" value="Unassembled WGS sequence"/>
</dbReference>
<dbReference type="PANTHER" id="PTHR43673:SF10">
    <property type="entry name" value="NADH DEHYDROGENASE_NAD(P)H NITROREDUCTASE XCC3605-RELATED"/>
    <property type="match status" value="1"/>
</dbReference>
<keyword evidence="6" id="KW-1185">Reference proteome</keyword>
<proteinExistence type="inferred from homology"/>
<dbReference type="PANTHER" id="PTHR43673">
    <property type="entry name" value="NAD(P)H NITROREDUCTASE YDGI-RELATED"/>
    <property type="match status" value="1"/>
</dbReference>
<dbReference type="SUPFAM" id="SSF55469">
    <property type="entry name" value="FMN-dependent nitroreductase-like"/>
    <property type="match status" value="1"/>
</dbReference>
<accession>A0ABT4ZAC8</accession>
<evidence type="ECO:0000313" key="5">
    <source>
        <dbReference type="EMBL" id="MDB6176316.1"/>
    </source>
</evidence>
<reference evidence="5" key="1">
    <citation type="submission" date="2022-12" db="EMBL/GenBank/DDBJ databases">
        <title>Paracoccus onchidii sp. nov., isolated from a marine invertebrate from the South China Sea.</title>
        <authorList>
            <person name="Xu S."/>
            <person name="Liu Z."/>
            <person name="Xu Y."/>
        </authorList>
    </citation>
    <scope>NUCLEOTIDE SEQUENCE</scope>
    <source>
        <strain evidence="5">Z330</strain>
    </source>
</reference>
<dbReference type="GO" id="GO:0004155">
    <property type="term" value="F:6,7-dihydropteridine reductase activity"/>
    <property type="evidence" value="ECO:0007669"/>
    <property type="project" value="UniProtKB-EC"/>
</dbReference>
<sequence>MPKDIIDAGQTRYSTKVYDPSRKISDDDMTKLRELLRLSPSSVNLQPWYFVIAETDGGKSRVAKATDQAFPFNSPKITQASHVVVFATRIDADDAFLDDLLDQEARDGRFDADPEQFRADMDRGRRMFIDIHRSQLKDLRHWMDKQTYLNMGQLLIGAATLGIDATPMEGVDTAVLDREFGLTDKGYAAVAVVSLGYHADSDFNADLPKSRLAQDRILETV</sequence>
<keyword evidence="3 5" id="KW-0560">Oxidoreductase</keyword>
<dbReference type="NCBIfam" id="NF008275">
    <property type="entry name" value="PRK11053.1"/>
    <property type="match status" value="1"/>
</dbReference>
<dbReference type="Pfam" id="PF00881">
    <property type="entry name" value="Nitroreductase"/>
    <property type="match status" value="1"/>
</dbReference>
<dbReference type="CDD" id="cd02149">
    <property type="entry name" value="NfsB-like"/>
    <property type="match status" value="1"/>
</dbReference>
<dbReference type="InterPro" id="IPR029479">
    <property type="entry name" value="Nitroreductase"/>
</dbReference>
<evidence type="ECO:0000256" key="3">
    <source>
        <dbReference type="ARBA" id="ARBA00023002"/>
    </source>
</evidence>